<dbReference type="EMBL" id="UZAM01007846">
    <property type="protein sequence ID" value="VDP01793.1"/>
    <property type="molecule type" value="Genomic_DNA"/>
</dbReference>
<dbReference type="WBParaSite" id="SBAD_0000377701-mRNA-1">
    <property type="protein sequence ID" value="SBAD_0000377701-mRNA-1"/>
    <property type="gene ID" value="SBAD_0000377701"/>
</dbReference>
<protein>
    <submittedName>
        <fullName evidence="3">Secreted protein</fullName>
    </submittedName>
</protein>
<reference evidence="3" key="1">
    <citation type="submission" date="2016-06" db="UniProtKB">
        <authorList>
            <consortium name="WormBaseParasite"/>
        </authorList>
    </citation>
    <scope>IDENTIFICATION</scope>
</reference>
<evidence type="ECO:0000313" key="2">
    <source>
        <dbReference type="Proteomes" id="UP000270296"/>
    </source>
</evidence>
<evidence type="ECO:0000313" key="3">
    <source>
        <dbReference type="WBParaSite" id="SBAD_0000377701-mRNA-1"/>
    </source>
</evidence>
<dbReference type="AlphaFoldDB" id="A0A183IJ17"/>
<organism evidence="3">
    <name type="scientific">Soboliphyme baturini</name>
    <dbReference type="NCBI Taxonomy" id="241478"/>
    <lineage>
        <taxon>Eukaryota</taxon>
        <taxon>Metazoa</taxon>
        <taxon>Ecdysozoa</taxon>
        <taxon>Nematoda</taxon>
        <taxon>Enoplea</taxon>
        <taxon>Dorylaimia</taxon>
        <taxon>Dioctophymatida</taxon>
        <taxon>Dioctophymatoidea</taxon>
        <taxon>Soboliphymatidae</taxon>
        <taxon>Soboliphyme</taxon>
    </lineage>
</organism>
<evidence type="ECO:0000313" key="1">
    <source>
        <dbReference type="EMBL" id="VDP01793.1"/>
    </source>
</evidence>
<sequence>MLFAARCPDCPLFGHVVVHICLWRVYGMNTFYGCLFTACGKNTAATDFCRPDKHGSGPGQQPGRFVVFLLIPQNLYKHGHLLVHGHQRLASAPLSGHALPSNVTADTSHLAVTLTPSRTTFRCSNSNHRCPMSVDVSELSVSLTSPR</sequence>
<dbReference type="Proteomes" id="UP000270296">
    <property type="component" value="Unassembled WGS sequence"/>
</dbReference>
<gene>
    <name evidence="1" type="ORF">SBAD_LOCUS3613</name>
</gene>
<keyword evidence="2" id="KW-1185">Reference proteome</keyword>
<reference evidence="1 2" key="2">
    <citation type="submission" date="2018-11" db="EMBL/GenBank/DDBJ databases">
        <authorList>
            <consortium name="Pathogen Informatics"/>
        </authorList>
    </citation>
    <scope>NUCLEOTIDE SEQUENCE [LARGE SCALE GENOMIC DNA]</scope>
</reference>
<proteinExistence type="predicted"/>
<accession>A0A183IJ17</accession>
<name>A0A183IJ17_9BILA</name>